<reference evidence="18" key="1">
    <citation type="journal article" date="2014" name="Nature">
        <title>Elephant shark genome provides unique insights into gnathostome evolution.</title>
        <authorList>
            <consortium name="International Elephant Shark Genome Sequencing Consortium"/>
            <person name="Venkatesh B."/>
            <person name="Lee A.P."/>
            <person name="Ravi V."/>
            <person name="Maurya A.K."/>
            <person name="Lian M.M."/>
            <person name="Swann J.B."/>
            <person name="Ohta Y."/>
            <person name="Flajnik M.F."/>
            <person name="Sutoh Y."/>
            <person name="Kasahara M."/>
            <person name="Hoon S."/>
            <person name="Gangu V."/>
            <person name="Roy S.W."/>
            <person name="Irimia M."/>
            <person name="Korzh V."/>
            <person name="Kondrychyn I."/>
            <person name="Lim Z.W."/>
            <person name="Tay B.H."/>
            <person name="Tohari S."/>
            <person name="Kong K.W."/>
            <person name="Ho S."/>
            <person name="Lorente-Galdos B."/>
            <person name="Quilez J."/>
            <person name="Marques-Bonet T."/>
            <person name="Raney B.J."/>
            <person name="Ingham P.W."/>
            <person name="Tay A."/>
            <person name="Hillier L.W."/>
            <person name="Minx P."/>
            <person name="Boehm T."/>
            <person name="Wilson R.K."/>
            <person name="Brenner S."/>
            <person name="Warren W.C."/>
        </authorList>
    </citation>
    <scope>NUCLEOTIDE SEQUENCE</scope>
    <source>
        <tissue evidence="18">Ovary</tissue>
    </source>
</reference>
<dbReference type="Pfam" id="PF00653">
    <property type="entry name" value="BIR"/>
    <property type="match status" value="1"/>
</dbReference>
<organism evidence="18">
    <name type="scientific">Callorhinchus milii</name>
    <name type="common">Ghost shark</name>
    <dbReference type="NCBI Taxonomy" id="7868"/>
    <lineage>
        <taxon>Eukaryota</taxon>
        <taxon>Metazoa</taxon>
        <taxon>Chordata</taxon>
        <taxon>Craniata</taxon>
        <taxon>Vertebrata</taxon>
        <taxon>Chondrichthyes</taxon>
        <taxon>Holocephali</taxon>
        <taxon>Chimaeriformes</taxon>
        <taxon>Callorhinchidae</taxon>
        <taxon>Callorhinchus</taxon>
    </lineage>
</organism>
<evidence type="ECO:0000256" key="3">
    <source>
        <dbReference type="ARBA" id="ARBA00004584"/>
    </source>
</evidence>
<dbReference type="GO" id="GO:0000775">
    <property type="term" value="C:chromosome, centromeric region"/>
    <property type="evidence" value="ECO:0007669"/>
    <property type="project" value="UniProtKB-SubCell"/>
</dbReference>
<evidence type="ECO:0000256" key="8">
    <source>
        <dbReference type="ARBA" id="ARBA00022618"/>
    </source>
</evidence>
<evidence type="ECO:0000256" key="9">
    <source>
        <dbReference type="ARBA" id="ARBA00022723"/>
    </source>
</evidence>
<dbReference type="Gene3D" id="1.10.1170.10">
    <property type="entry name" value="Inhibitor Of Apoptosis Protein (2mihbC-IAP-1), Chain A"/>
    <property type="match status" value="1"/>
</dbReference>
<keyword evidence="9" id="KW-0479">Metal-binding</keyword>
<comment type="subcellular location">
    <subcellularLocation>
        <location evidence="3">Chromosome</location>
        <location evidence="3">Centromere</location>
    </subcellularLocation>
    <subcellularLocation>
        <location evidence="2">Cytoplasm</location>
        <location evidence="2">Cytoskeleton</location>
        <location evidence="2">Spindle</location>
    </subcellularLocation>
    <subcellularLocation>
        <location evidence="1">Nucleus</location>
    </subcellularLocation>
</comment>
<dbReference type="SUPFAM" id="SSF57924">
    <property type="entry name" value="Inhibitor of apoptosis (IAP) repeat"/>
    <property type="match status" value="1"/>
</dbReference>
<dbReference type="PANTHER" id="PTHR46771">
    <property type="entry name" value="DETERIN"/>
    <property type="match status" value="1"/>
</dbReference>
<evidence type="ECO:0000256" key="16">
    <source>
        <dbReference type="ARBA" id="ARBA00023306"/>
    </source>
</evidence>
<keyword evidence="10" id="KW-0498">Mitosis</keyword>
<evidence type="ECO:0000256" key="2">
    <source>
        <dbReference type="ARBA" id="ARBA00004186"/>
    </source>
</evidence>
<accession>V9LFH4</accession>
<dbReference type="InterPro" id="IPR051190">
    <property type="entry name" value="Baculoviral_IAP"/>
</dbReference>
<evidence type="ECO:0000256" key="1">
    <source>
        <dbReference type="ARBA" id="ARBA00004123"/>
    </source>
</evidence>
<dbReference type="SMART" id="SM00238">
    <property type="entry name" value="BIR"/>
    <property type="match status" value="1"/>
</dbReference>
<evidence type="ECO:0000256" key="14">
    <source>
        <dbReference type="ARBA" id="ARBA00023212"/>
    </source>
</evidence>
<keyword evidence="15" id="KW-0539">Nucleus</keyword>
<keyword evidence="7" id="KW-0597">Phosphoprotein</keyword>
<dbReference type="PROSITE" id="PS50143">
    <property type="entry name" value="BIR_REPEAT_2"/>
    <property type="match status" value="1"/>
</dbReference>
<dbReference type="AlphaFoldDB" id="V9LFH4"/>
<dbReference type="GO" id="GO:0005634">
    <property type="term" value="C:nucleus"/>
    <property type="evidence" value="ECO:0007669"/>
    <property type="project" value="UniProtKB-SubCell"/>
</dbReference>
<evidence type="ECO:0000256" key="11">
    <source>
        <dbReference type="ARBA" id="ARBA00022829"/>
    </source>
</evidence>
<keyword evidence="11" id="KW-0159">Chromosome partition</keyword>
<keyword evidence="12" id="KW-0862">Zinc</keyword>
<keyword evidence="6" id="KW-0963">Cytoplasm</keyword>
<keyword evidence="5" id="KW-0158">Chromosome</keyword>
<evidence type="ECO:0000256" key="4">
    <source>
        <dbReference type="ARBA" id="ARBA00006672"/>
    </source>
</evidence>
<evidence type="ECO:0000256" key="7">
    <source>
        <dbReference type="ARBA" id="ARBA00022553"/>
    </source>
</evidence>
<dbReference type="GO" id="GO:0005819">
    <property type="term" value="C:spindle"/>
    <property type="evidence" value="ECO:0007669"/>
    <property type="project" value="UniProtKB-SubCell"/>
</dbReference>
<keyword evidence="17" id="KW-0137">Centromere</keyword>
<dbReference type="PANTHER" id="PTHR46771:SF2">
    <property type="entry name" value="BACULOVIRAL IAP REPEAT-CONTAINING PROTEIN 5.1"/>
    <property type="match status" value="1"/>
</dbReference>
<evidence type="ECO:0000256" key="10">
    <source>
        <dbReference type="ARBA" id="ARBA00022776"/>
    </source>
</evidence>
<evidence type="ECO:0000256" key="6">
    <source>
        <dbReference type="ARBA" id="ARBA00022490"/>
    </source>
</evidence>
<dbReference type="CDD" id="cd00022">
    <property type="entry name" value="BIR"/>
    <property type="match status" value="1"/>
</dbReference>
<evidence type="ECO:0000256" key="17">
    <source>
        <dbReference type="ARBA" id="ARBA00023328"/>
    </source>
</evidence>
<dbReference type="FunFam" id="1.10.1170.10:FF:000009">
    <property type="entry name" value="Baculoviral IAP repeat-containing protein 5"/>
    <property type="match status" value="1"/>
</dbReference>
<dbReference type="GO" id="GO:0046872">
    <property type="term" value="F:metal ion binding"/>
    <property type="evidence" value="ECO:0007669"/>
    <property type="project" value="UniProtKB-KW"/>
</dbReference>
<dbReference type="InterPro" id="IPR001370">
    <property type="entry name" value="BIR_rpt"/>
</dbReference>
<evidence type="ECO:0000256" key="13">
    <source>
        <dbReference type="ARBA" id="ARBA00022843"/>
    </source>
</evidence>
<evidence type="ECO:0000256" key="12">
    <source>
        <dbReference type="ARBA" id="ARBA00022833"/>
    </source>
</evidence>
<proteinExistence type="evidence at transcript level"/>
<keyword evidence="14" id="KW-0206">Cytoskeleton</keyword>
<sequence length="146" mass="17404">MALHFETMMEYKAMYSYEKRLDSFREWPFTERCLSTPENMAKAGFIHFPGPNNPDVVICFFCLKELDNWEPEDDPWKEHQSHSPNCGFLALKSDVDDITVEEFLKLEMERLKIYMRKVASDRMSRFKIEIERARKRIVEDLSSSHV</sequence>
<protein>
    <submittedName>
        <fullName evidence="18">Baculoviral IAP repeat-containing protein 5.1-B</fullName>
    </submittedName>
</protein>
<evidence type="ECO:0000256" key="5">
    <source>
        <dbReference type="ARBA" id="ARBA00022454"/>
    </source>
</evidence>
<keyword evidence="16" id="KW-0131">Cell cycle</keyword>
<dbReference type="GO" id="GO:0007059">
    <property type="term" value="P:chromosome segregation"/>
    <property type="evidence" value="ECO:0007669"/>
    <property type="project" value="UniProtKB-KW"/>
</dbReference>
<dbReference type="GO" id="GO:0051301">
    <property type="term" value="P:cell division"/>
    <property type="evidence" value="ECO:0007669"/>
    <property type="project" value="UniProtKB-KW"/>
</dbReference>
<keyword evidence="8" id="KW-0132">Cell division</keyword>
<evidence type="ECO:0000256" key="15">
    <source>
        <dbReference type="ARBA" id="ARBA00023242"/>
    </source>
</evidence>
<evidence type="ECO:0000313" key="18">
    <source>
        <dbReference type="EMBL" id="AFP11304.1"/>
    </source>
</evidence>
<dbReference type="EMBL" id="JW878787">
    <property type="protein sequence ID" value="AFP11304.1"/>
    <property type="molecule type" value="mRNA"/>
</dbReference>
<comment type="similarity">
    <text evidence="4">Belongs to the IAP family.</text>
</comment>
<name>V9LFH4_CALMI</name>
<keyword evidence="13" id="KW-0832">Ubl conjugation</keyword>